<protein>
    <submittedName>
        <fullName evidence="5">LacI family DNA-binding transcriptional regulator</fullName>
    </submittedName>
</protein>
<evidence type="ECO:0000256" key="3">
    <source>
        <dbReference type="ARBA" id="ARBA00023163"/>
    </source>
</evidence>
<evidence type="ECO:0000256" key="2">
    <source>
        <dbReference type="ARBA" id="ARBA00023125"/>
    </source>
</evidence>
<dbReference type="PROSITE" id="PS50932">
    <property type="entry name" value="HTH_LACI_2"/>
    <property type="match status" value="1"/>
</dbReference>
<dbReference type="PANTHER" id="PTHR30146:SF109">
    <property type="entry name" value="HTH-TYPE TRANSCRIPTIONAL REGULATOR GALS"/>
    <property type="match status" value="1"/>
</dbReference>
<dbReference type="CDD" id="cd01392">
    <property type="entry name" value="HTH_LacI"/>
    <property type="match status" value="1"/>
</dbReference>
<dbReference type="CDD" id="cd06288">
    <property type="entry name" value="PBP1_sucrose_transcription_regulator"/>
    <property type="match status" value="1"/>
</dbReference>
<dbReference type="Proteomes" id="UP001596035">
    <property type="component" value="Unassembled WGS sequence"/>
</dbReference>
<evidence type="ECO:0000259" key="4">
    <source>
        <dbReference type="PROSITE" id="PS50932"/>
    </source>
</evidence>
<keyword evidence="1" id="KW-0805">Transcription regulation</keyword>
<dbReference type="SUPFAM" id="SSF47413">
    <property type="entry name" value="lambda repressor-like DNA-binding domains"/>
    <property type="match status" value="1"/>
</dbReference>
<accession>A0ABW0DNA2</accession>
<reference evidence="6" key="1">
    <citation type="journal article" date="2019" name="Int. J. Syst. Evol. Microbiol.">
        <title>The Global Catalogue of Microorganisms (GCM) 10K type strain sequencing project: providing services to taxonomists for standard genome sequencing and annotation.</title>
        <authorList>
            <consortium name="The Broad Institute Genomics Platform"/>
            <consortium name="The Broad Institute Genome Sequencing Center for Infectious Disease"/>
            <person name="Wu L."/>
            <person name="Ma J."/>
        </authorList>
    </citation>
    <scope>NUCLEOTIDE SEQUENCE [LARGE SCALE GENOMIC DNA]</scope>
    <source>
        <strain evidence="6">CGMCC 4.7131</strain>
    </source>
</reference>
<dbReference type="EMBL" id="JBHSKN010000005">
    <property type="protein sequence ID" value="MFC5239235.1"/>
    <property type="molecule type" value="Genomic_DNA"/>
</dbReference>
<sequence>MQSGRSTTLSEVARRAGVSLTTASKAINGQARVSDEARARVLKAARELAYTPNRIARSLMSGRTGTVGLVVADSDAQRFVLPILLGAEEALSEIDLSMIVSDARGDRARLRRIVERFAERQVDGVLVVGDNNTPTTRVGRLLEQPVVYVYGETDGAADVVHVPDDQGGAREITEHVLAGGRRRIAVITGPDQARAVRERGRGIAAALRAAGLTLAHEVLHGQWSQRSGRVLAERLLAQSPGVDAIVCGSDQIATGVAEALRGAGLRVPQDVAITGFDNWPIFALESDPPLTTVDMNLHTLGAAAVRDLFDMIDGRPVGGGVRLHRCAVLVRDSTATASAGS</sequence>
<dbReference type="PANTHER" id="PTHR30146">
    <property type="entry name" value="LACI-RELATED TRANSCRIPTIONAL REPRESSOR"/>
    <property type="match status" value="1"/>
</dbReference>
<name>A0ABW0DNA2_9ACTN</name>
<keyword evidence="6" id="KW-1185">Reference proteome</keyword>
<dbReference type="Gene3D" id="3.40.50.2300">
    <property type="match status" value="2"/>
</dbReference>
<comment type="caution">
    <text evidence="5">The sequence shown here is derived from an EMBL/GenBank/DDBJ whole genome shotgun (WGS) entry which is preliminary data.</text>
</comment>
<dbReference type="Gene3D" id="1.10.260.40">
    <property type="entry name" value="lambda repressor-like DNA-binding domains"/>
    <property type="match status" value="1"/>
</dbReference>
<feature type="domain" description="HTH lacI-type" evidence="4">
    <location>
        <begin position="7"/>
        <end position="61"/>
    </location>
</feature>
<dbReference type="RefSeq" id="WP_344556787.1">
    <property type="nucleotide sequence ID" value="NZ_BAAATG010000009.1"/>
</dbReference>
<dbReference type="GO" id="GO:0003677">
    <property type="term" value="F:DNA binding"/>
    <property type="evidence" value="ECO:0007669"/>
    <property type="project" value="UniProtKB-KW"/>
</dbReference>
<dbReference type="InterPro" id="IPR000843">
    <property type="entry name" value="HTH_LacI"/>
</dbReference>
<dbReference type="InterPro" id="IPR028082">
    <property type="entry name" value="Peripla_BP_I"/>
</dbReference>
<dbReference type="InterPro" id="IPR046335">
    <property type="entry name" value="LacI/GalR-like_sensor"/>
</dbReference>
<dbReference type="SMART" id="SM00354">
    <property type="entry name" value="HTH_LACI"/>
    <property type="match status" value="1"/>
</dbReference>
<evidence type="ECO:0000313" key="6">
    <source>
        <dbReference type="Proteomes" id="UP001596035"/>
    </source>
</evidence>
<dbReference type="SUPFAM" id="SSF53822">
    <property type="entry name" value="Periplasmic binding protein-like I"/>
    <property type="match status" value="1"/>
</dbReference>
<evidence type="ECO:0000313" key="5">
    <source>
        <dbReference type="EMBL" id="MFC5239235.1"/>
    </source>
</evidence>
<evidence type="ECO:0000256" key="1">
    <source>
        <dbReference type="ARBA" id="ARBA00023015"/>
    </source>
</evidence>
<dbReference type="InterPro" id="IPR010982">
    <property type="entry name" value="Lambda_DNA-bd_dom_sf"/>
</dbReference>
<gene>
    <name evidence="5" type="ORF">ACFPWV_04805</name>
</gene>
<proteinExistence type="predicted"/>
<dbReference type="Pfam" id="PF13377">
    <property type="entry name" value="Peripla_BP_3"/>
    <property type="match status" value="1"/>
</dbReference>
<organism evidence="5 6">
    <name type="scientific">Streptomyces atrovirens</name>
    <dbReference type="NCBI Taxonomy" id="285556"/>
    <lineage>
        <taxon>Bacteria</taxon>
        <taxon>Bacillati</taxon>
        <taxon>Actinomycetota</taxon>
        <taxon>Actinomycetes</taxon>
        <taxon>Kitasatosporales</taxon>
        <taxon>Streptomycetaceae</taxon>
        <taxon>Streptomyces</taxon>
    </lineage>
</organism>
<keyword evidence="2 5" id="KW-0238">DNA-binding</keyword>
<dbReference type="PROSITE" id="PS00356">
    <property type="entry name" value="HTH_LACI_1"/>
    <property type="match status" value="1"/>
</dbReference>
<dbReference type="Pfam" id="PF00356">
    <property type="entry name" value="LacI"/>
    <property type="match status" value="1"/>
</dbReference>
<keyword evidence="3" id="KW-0804">Transcription</keyword>